<comment type="caution">
    <text evidence="1">The sequence shown here is derived from an EMBL/GenBank/DDBJ whole genome shotgun (WGS) entry which is preliminary data.</text>
</comment>
<organism evidence="1 2">
    <name type="scientific">Streptomyces minutiscleroticus</name>
    <dbReference type="NCBI Taxonomy" id="68238"/>
    <lineage>
        <taxon>Bacteria</taxon>
        <taxon>Bacillati</taxon>
        <taxon>Actinomycetota</taxon>
        <taxon>Actinomycetes</taxon>
        <taxon>Kitasatosporales</taxon>
        <taxon>Streptomycetaceae</taxon>
        <taxon>Streptomyces</taxon>
    </lineage>
</organism>
<dbReference type="EMBL" id="BMVU01000093">
    <property type="protein sequence ID" value="GGY14136.1"/>
    <property type="molecule type" value="Genomic_DNA"/>
</dbReference>
<reference evidence="1" key="1">
    <citation type="journal article" date="2014" name="Int. J. Syst. Evol. Microbiol.">
        <title>Complete genome sequence of Corynebacterium casei LMG S-19264T (=DSM 44701T), isolated from a smear-ripened cheese.</title>
        <authorList>
            <consortium name="US DOE Joint Genome Institute (JGI-PGF)"/>
            <person name="Walter F."/>
            <person name="Albersmeier A."/>
            <person name="Kalinowski J."/>
            <person name="Ruckert C."/>
        </authorList>
    </citation>
    <scope>NUCLEOTIDE SEQUENCE</scope>
    <source>
        <strain evidence="1">JCM 4790</strain>
    </source>
</reference>
<keyword evidence="2" id="KW-1185">Reference proteome</keyword>
<reference evidence="1" key="2">
    <citation type="submission" date="2020-09" db="EMBL/GenBank/DDBJ databases">
        <authorList>
            <person name="Sun Q."/>
            <person name="Ohkuma M."/>
        </authorList>
    </citation>
    <scope>NUCLEOTIDE SEQUENCE</scope>
    <source>
        <strain evidence="1">JCM 4790</strain>
    </source>
</reference>
<accession>A0A918U9M6</accession>
<dbReference type="Proteomes" id="UP000619244">
    <property type="component" value="Unassembled WGS sequence"/>
</dbReference>
<dbReference type="AlphaFoldDB" id="A0A918U9M6"/>
<evidence type="ECO:0000313" key="1">
    <source>
        <dbReference type="EMBL" id="GGY14136.1"/>
    </source>
</evidence>
<evidence type="ECO:0000313" key="2">
    <source>
        <dbReference type="Proteomes" id="UP000619244"/>
    </source>
</evidence>
<sequence>MTAPVWSGVVTMTPDRYAALAHLARPWLEEFRCCPLGIDEDSGREERAVYIVVNADGMACYAGRTRPTRLPRRGAAVSRLRQHTASARSKYEEWARCWVLPLQPDTPDEFVDWLERTIQARLGLPRQNRRWRRS</sequence>
<gene>
    <name evidence="1" type="ORF">GCM10010358_77930</name>
</gene>
<protein>
    <submittedName>
        <fullName evidence="1">Uncharacterized protein</fullName>
    </submittedName>
</protein>
<proteinExistence type="predicted"/>
<name>A0A918U9M6_9ACTN</name>